<evidence type="ECO:0000313" key="2">
    <source>
        <dbReference type="Proteomes" id="UP001147752"/>
    </source>
</evidence>
<dbReference type="Gene3D" id="3.30.710.10">
    <property type="entry name" value="Potassium Channel Kv1.1, Chain A"/>
    <property type="match status" value="1"/>
</dbReference>
<dbReference type="InterPro" id="IPR011333">
    <property type="entry name" value="SKP1/BTB/POZ_sf"/>
</dbReference>
<dbReference type="CDD" id="cd18186">
    <property type="entry name" value="BTB_POZ_ZBTB_KLHL-like"/>
    <property type="match status" value="1"/>
</dbReference>
<keyword evidence="2" id="KW-1185">Reference proteome</keyword>
<dbReference type="RefSeq" id="XP_056576234.1">
    <property type="nucleotide sequence ID" value="XM_056727662.1"/>
</dbReference>
<gene>
    <name evidence="1" type="ORF">N7517_009939</name>
</gene>
<evidence type="ECO:0008006" key="3">
    <source>
        <dbReference type="Google" id="ProtNLM"/>
    </source>
</evidence>
<protein>
    <recommendedName>
        <fullName evidence="3">BTB domain-containing protein</fullName>
    </recommendedName>
</protein>
<dbReference type="GeneID" id="81466845"/>
<evidence type="ECO:0000313" key="1">
    <source>
        <dbReference type="EMBL" id="KAJ5360748.1"/>
    </source>
</evidence>
<reference evidence="1" key="1">
    <citation type="submission" date="2022-12" db="EMBL/GenBank/DDBJ databases">
        <authorList>
            <person name="Petersen C."/>
        </authorList>
    </citation>
    <scope>NUCLEOTIDE SEQUENCE</scope>
    <source>
        <strain evidence="1">IBT 3081</strain>
    </source>
</reference>
<name>A0A9W9RNC5_9EURO</name>
<organism evidence="1 2">
    <name type="scientific">Penicillium concentricum</name>
    <dbReference type="NCBI Taxonomy" id="293559"/>
    <lineage>
        <taxon>Eukaryota</taxon>
        <taxon>Fungi</taxon>
        <taxon>Dikarya</taxon>
        <taxon>Ascomycota</taxon>
        <taxon>Pezizomycotina</taxon>
        <taxon>Eurotiomycetes</taxon>
        <taxon>Eurotiomycetidae</taxon>
        <taxon>Eurotiales</taxon>
        <taxon>Aspergillaceae</taxon>
        <taxon>Penicillium</taxon>
    </lineage>
</organism>
<dbReference type="AlphaFoldDB" id="A0A9W9RNC5"/>
<dbReference type="EMBL" id="JAPZBT010000004">
    <property type="protein sequence ID" value="KAJ5360748.1"/>
    <property type="molecule type" value="Genomic_DNA"/>
</dbReference>
<dbReference type="Proteomes" id="UP001147752">
    <property type="component" value="Unassembled WGS sequence"/>
</dbReference>
<sequence length="143" mass="15829">MSSKEPADIQELGPGIERFDPDGDVIIVSEGESPDDTRRFLVSSKVLSLASPVFAKLFGPNFYEGTQMATCTCPELHLHDDDPAMMKEVPGRDTECIANLTIHGDKYDCVKALRPWVSTWIHNFDVTPSTEEFGHLIVAAHLL</sequence>
<comment type="caution">
    <text evidence="1">The sequence shown here is derived from an EMBL/GenBank/DDBJ whole genome shotgun (WGS) entry which is preliminary data.</text>
</comment>
<proteinExistence type="predicted"/>
<dbReference type="OrthoDB" id="5275938at2759"/>
<accession>A0A9W9RNC5</accession>
<reference evidence="1" key="2">
    <citation type="journal article" date="2023" name="IMA Fungus">
        <title>Comparative genomic study of the Penicillium genus elucidates a diverse pangenome and 15 lateral gene transfer events.</title>
        <authorList>
            <person name="Petersen C."/>
            <person name="Sorensen T."/>
            <person name="Nielsen M.R."/>
            <person name="Sondergaard T.E."/>
            <person name="Sorensen J.L."/>
            <person name="Fitzpatrick D.A."/>
            <person name="Frisvad J.C."/>
            <person name="Nielsen K.L."/>
        </authorList>
    </citation>
    <scope>NUCLEOTIDE SEQUENCE</scope>
    <source>
        <strain evidence="1">IBT 3081</strain>
    </source>
</reference>